<dbReference type="OrthoDB" id="9804019at2"/>
<evidence type="ECO:0000256" key="3">
    <source>
        <dbReference type="ARBA" id="ARBA00023015"/>
    </source>
</evidence>
<keyword evidence="8" id="KW-1185">Reference proteome</keyword>
<evidence type="ECO:0000256" key="2">
    <source>
        <dbReference type="ARBA" id="ARBA00022840"/>
    </source>
</evidence>
<keyword evidence="5" id="KW-0804">Transcription</keyword>
<dbReference type="Gene3D" id="3.40.50.300">
    <property type="entry name" value="P-loop containing nucleotide triphosphate hydrolases"/>
    <property type="match status" value="1"/>
</dbReference>
<dbReference type="InterPro" id="IPR027417">
    <property type="entry name" value="P-loop_NTPase"/>
</dbReference>
<dbReference type="GO" id="GO:0005524">
    <property type="term" value="F:ATP binding"/>
    <property type="evidence" value="ECO:0007669"/>
    <property type="project" value="UniProtKB-KW"/>
</dbReference>
<proteinExistence type="predicted"/>
<evidence type="ECO:0000313" key="7">
    <source>
        <dbReference type="EMBL" id="MTW21947.1"/>
    </source>
</evidence>
<dbReference type="Gene3D" id="1.10.10.60">
    <property type="entry name" value="Homeodomain-like"/>
    <property type="match status" value="1"/>
</dbReference>
<name>A0A6N8EHG8_9GAMM</name>
<dbReference type="InterPro" id="IPR003593">
    <property type="entry name" value="AAA+_ATPase"/>
</dbReference>
<dbReference type="PROSITE" id="PS00688">
    <property type="entry name" value="SIGMA54_INTERACT_3"/>
    <property type="match status" value="1"/>
</dbReference>
<dbReference type="InterPro" id="IPR009057">
    <property type="entry name" value="Homeodomain-like_sf"/>
</dbReference>
<accession>A0A6N8EHG8</accession>
<keyword evidence="4" id="KW-0238">DNA-binding</keyword>
<dbReference type="PROSITE" id="PS00676">
    <property type="entry name" value="SIGMA54_INTERACT_2"/>
    <property type="match status" value="1"/>
</dbReference>
<dbReference type="SUPFAM" id="SSF46689">
    <property type="entry name" value="Homeodomain-like"/>
    <property type="match status" value="1"/>
</dbReference>
<dbReference type="InterPro" id="IPR002078">
    <property type="entry name" value="Sigma_54_int"/>
</dbReference>
<dbReference type="InterPro" id="IPR025944">
    <property type="entry name" value="Sigma_54_int_dom_CS"/>
</dbReference>
<dbReference type="FunFam" id="3.40.50.300:FF:000006">
    <property type="entry name" value="DNA-binding transcriptional regulator NtrC"/>
    <property type="match status" value="1"/>
</dbReference>
<keyword evidence="3" id="KW-0805">Transcription regulation</keyword>
<dbReference type="Proteomes" id="UP000434044">
    <property type="component" value="Unassembled WGS sequence"/>
</dbReference>
<dbReference type="InterPro" id="IPR002197">
    <property type="entry name" value="HTH_Fis"/>
</dbReference>
<protein>
    <submittedName>
        <fullName evidence="7">AAA domain-containing protein</fullName>
    </submittedName>
</protein>
<dbReference type="AlphaFoldDB" id="A0A6N8EHG8"/>
<comment type="caution">
    <text evidence="7">The sequence shown here is derived from an EMBL/GenBank/DDBJ whole genome shotgun (WGS) entry which is preliminary data.</text>
</comment>
<organism evidence="7 8">
    <name type="scientific">Allochromatium palmeri</name>
    <dbReference type="NCBI Taxonomy" id="231048"/>
    <lineage>
        <taxon>Bacteria</taxon>
        <taxon>Pseudomonadati</taxon>
        <taxon>Pseudomonadota</taxon>
        <taxon>Gammaproteobacteria</taxon>
        <taxon>Chromatiales</taxon>
        <taxon>Chromatiaceae</taxon>
        <taxon>Allochromatium</taxon>
    </lineage>
</organism>
<dbReference type="GO" id="GO:0043565">
    <property type="term" value="F:sequence-specific DNA binding"/>
    <property type="evidence" value="ECO:0007669"/>
    <property type="project" value="InterPro"/>
</dbReference>
<dbReference type="Pfam" id="PF00158">
    <property type="entry name" value="Sigma54_activat"/>
    <property type="match status" value="1"/>
</dbReference>
<dbReference type="Pfam" id="PF25601">
    <property type="entry name" value="AAA_lid_14"/>
    <property type="match status" value="1"/>
</dbReference>
<dbReference type="CDD" id="cd00009">
    <property type="entry name" value="AAA"/>
    <property type="match status" value="1"/>
</dbReference>
<dbReference type="EMBL" id="WNKT01000028">
    <property type="protein sequence ID" value="MTW21947.1"/>
    <property type="molecule type" value="Genomic_DNA"/>
</dbReference>
<reference evidence="7 8" key="1">
    <citation type="submission" date="2019-11" db="EMBL/GenBank/DDBJ databases">
        <title>Whole-genome sequence of the anaerobic purple sulfur bacterium Allochromatium palmeri DSM 15591.</title>
        <authorList>
            <person name="Kyndt J.A."/>
            <person name="Meyer T.E."/>
        </authorList>
    </citation>
    <scope>NUCLEOTIDE SEQUENCE [LARGE SCALE GENOMIC DNA]</scope>
    <source>
        <strain evidence="7 8">DSM 15591</strain>
    </source>
</reference>
<feature type="domain" description="Sigma-54 factor interaction" evidence="6">
    <location>
        <begin position="181"/>
        <end position="414"/>
    </location>
</feature>
<dbReference type="Pfam" id="PF02954">
    <property type="entry name" value="HTH_8"/>
    <property type="match status" value="1"/>
</dbReference>
<evidence type="ECO:0000259" key="6">
    <source>
        <dbReference type="PROSITE" id="PS50045"/>
    </source>
</evidence>
<evidence type="ECO:0000313" key="8">
    <source>
        <dbReference type="Proteomes" id="UP000434044"/>
    </source>
</evidence>
<evidence type="ECO:0000256" key="4">
    <source>
        <dbReference type="ARBA" id="ARBA00023125"/>
    </source>
</evidence>
<evidence type="ECO:0000256" key="1">
    <source>
        <dbReference type="ARBA" id="ARBA00022741"/>
    </source>
</evidence>
<dbReference type="GO" id="GO:0006355">
    <property type="term" value="P:regulation of DNA-templated transcription"/>
    <property type="evidence" value="ECO:0007669"/>
    <property type="project" value="InterPro"/>
</dbReference>
<sequence length="503" mass="55066">MSALLLSWLGKTDLRAVEDPERIGVGPVARALQTGRFAALHLLCDCSESEASVYVRWLAAQVALPVTLHPVELPNPMDFGAIYRQARQVVATCAERLGDGDHLTFHLSPGTPAMAAVWIILAKTRFPADLIQSSLSHGVESASVPFDISADFIPDLLDRPDRELERLTAGLPPEAPEFSAILHRSAIMQRVLARARRAALRSIPVLIEGESGTGKELLARAIHRASPRREQPFVTVNCGAIAPELVESELFGHEKGAFTGADRRRLGYFEAAHGGTLFLDEVGELPKPAQVRFLRALQEQEVTRVGATQPIGVDVRVVAATNRSLIEEVAAGRFREDLFYRLAVAVIQLPPLREREDDAGLLLDRLLDQVNRESVGEPGYEPKKLSVTARNLLLQHRWPGNIRELLNTLRRAAVWTPGSLIDVDDAQDALLPSPVGRSTSDSILSLDVRQGIDLDNILDQVERHYLDEAMHVAGGTKTRAAALLGLGSATTLTNRLKKHQEKS</sequence>
<dbReference type="InterPro" id="IPR025662">
    <property type="entry name" value="Sigma_54_int_dom_ATP-bd_1"/>
</dbReference>
<dbReference type="SMART" id="SM00382">
    <property type="entry name" value="AAA"/>
    <property type="match status" value="1"/>
</dbReference>
<gene>
    <name evidence="7" type="ORF">GJ668_12695</name>
</gene>
<evidence type="ECO:0000256" key="5">
    <source>
        <dbReference type="ARBA" id="ARBA00023163"/>
    </source>
</evidence>
<dbReference type="InterPro" id="IPR058031">
    <property type="entry name" value="AAA_lid_NorR"/>
</dbReference>
<keyword evidence="1" id="KW-0547">Nucleotide-binding</keyword>
<dbReference type="PROSITE" id="PS00675">
    <property type="entry name" value="SIGMA54_INTERACT_1"/>
    <property type="match status" value="1"/>
</dbReference>
<dbReference type="SUPFAM" id="SSF52540">
    <property type="entry name" value="P-loop containing nucleoside triphosphate hydrolases"/>
    <property type="match status" value="1"/>
</dbReference>
<dbReference type="PROSITE" id="PS50045">
    <property type="entry name" value="SIGMA54_INTERACT_4"/>
    <property type="match status" value="1"/>
</dbReference>
<dbReference type="Gene3D" id="1.10.8.60">
    <property type="match status" value="1"/>
</dbReference>
<dbReference type="PANTHER" id="PTHR32071">
    <property type="entry name" value="TRANSCRIPTIONAL REGULATORY PROTEIN"/>
    <property type="match status" value="1"/>
</dbReference>
<dbReference type="RefSeq" id="WP_155450523.1">
    <property type="nucleotide sequence ID" value="NZ_WNKT01000028.1"/>
</dbReference>
<dbReference type="InterPro" id="IPR025943">
    <property type="entry name" value="Sigma_54_int_dom_ATP-bd_2"/>
</dbReference>
<keyword evidence="2" id="KW-0067">ATP-binding</keyword>